<dbReference type="InterPro" id="IPR016036">
    <property type="entry name" value="Malonyl_transacylase_ACP-bd"/>
</dbReference>
<feature type="domain" description="PKS/mFAS DH" evidence="9">
    <location>
        <begin position="904"/>
        <end position="1182"/>
    </location>
</feature>
<dbReference type="Pfam" id="PF16197">
    <property type="entry name" value="KAsynt_C_assoc"/>
    <property type="match status" value="1"/>
</dbReference>
<dbReference type="FunFam" id="3.40.50.720:FF:000209">
    <property type="entry name" value="Polyketide synthase Pks12"/>
    <property type="match status" value="1"/>
</dbReference>
<dbReference type="Gene3D" id="3.40.47.10">
    <property type="match status" value="1"/>
</dbReference>
<dbReference type="CDD" id="cd05195">
    <property type="entry name" value="enoyl_red"/>
    <property type="match status" value="1"/>
</dbReference>
<evidence type="ECO:0000256" key="2">
    <source>
        <dbReference type="ARBA" id="ARBA00022553"/>
    </source>
</evidence>
<evidence type="ECO:0000256" key="3">
    <source>
        <dbReference type="ARBA" id="ARBA00022679"/>
    </source>
</evidence>
<feature type="active site" description="Proton acceptor; for dehydratase activity" evidence="6">
    <location>
        <position position="934"/>
    </location>
</feature>
<dbReference type="SMART" id="SM00827">
    <property type="entry name" value="PKS_AT"/>
    <property type="match status" value="1"/>
</dbReference>
<dbReference type="InterPro" id="IPR049551">
    <property type="entry name" value="PKS_DH_C"/>
</dbReference>
<protein>
    <submittedName>
        <fullName evidence="10">Type I polyketide synthase</fullName>
    </submittedName>
</protein>
<dbReference type="Pfam" id="PF21089">
    <property type="entry name" value="PKS_DH_N"/>
    <property type="match status" value="1"/>
</dbReference>
<evidence type="ECO:0000259" key="7">
    <source>
        <dbReference type="PROSITE" id="PS50075"/>
    </source>
</evidence>
<evidence type="ECO:0000259" key="9">
    <source>
        <dbReference type="PROSITE" id="PS52019"/>
    </source>
</evidence>
<dbReference type="SUPFAM" id="SSF53901">
    <property type="entry name" value="Thiolase-like"/>
    <property type="match status" value="1"/>
</dbReference>
<keyword evidence="2" id="KW-0597">Phosphoprotein</keyword>
<dbReference type="Gene3D" id="1.10.1200.10">
    <property type="entry name" value="ACP-like"/>
    <property type="match status" value="1"/>
</dbReference>
<dbReference type="PROSITE" id="PS50075">
    <property type="entry name" value="CARRIER"/>
    <property type="match status" value="1"/>
</dbReference>
<dbReference type="InterPro" id="IPR011032">
    <property type="entry name" value="GroES-like_sf"/>
</dbReference>
<dbReference type="InterPro" id="IPR016035">
    <property type="entry name" value="Acyl_Trfase/lysoPLipase"/>
</dbReference>
<dbReference type="PANTHER" id="PTHR43775">
    <property type="entry name" value="FATTY ACID SYNTHASE"/>
    <property type="match status" value="1"/>
</dbReference>
<feature type="region of interest" description="C-terminal hotdog fold" evidence="6">
    <location>
        <begin position="1044"/>
        <end position="1182"/>
    </location>
</feature>
<dbReference type="PROSITE" id="PS00606">
    <property type="entry name" value="KS3_1"/>
    <property type="match status" value="1"/>
</dbReference>
<dbReference type="CDD" id="cd08956">
    <property type="entry name" value="KR_3_FAS_SDR_x"/>
    <property type="match status" value="1"/>
</dbReference>
<dbReference type="CDD" id="cd00833">
    <property type="entry name" value="PKS"/>
    <property type="match status" value="1"/>
</dbReference>
<dbReference type="Pfam" id="PF00698">
    <property type="entry name" value="Acyl_transf_1"/>
    <property type="match status" value="1"/>
</dbReference>
<dbReference type="PROSITE" id="PS52019">
    <property type="entry name" value="PKS_MFAS_DH"/>
    <property type="match status" value="1"/>
</dbReference>
<dbReference type="Pfam" id="PF08659">
    <property type="entry name" value="KR"/>
    <property type="match status" value="1"/>
</dbReference>
<dbReference type="EMBL" id="JAMRXG010000011">
    <property type="protein sequence ID" value="MCM6776658.1"/>
    <property type="molecule type" value="Genomic_DNA"/>
</dbReference>
<gene>
    <name evidence="10" type="ORF">NDR86_24525</name>
</gene>
<dbReference type="Gene3D" id="3.40.50.720">
    <property type="entry name" value="NAD(P)-binding Rossmann-like Domain"/>
    <property type="match status" value="1"/>
</dbReference>
<name>A0A9X2ECE9_9NOCA</name>
<dbReference type="FunFam" id="3.90.180.10:FF:000032">
    <property type="entry name" value="Probable polyketide synthase pks1"/>
    <property type="match status" value="1"/>
</dbReference>
<dbReference type="GO" id="GO:0031177">
    <property type="term" value="F:phosphopantetheine binding"/>
    <property type="evidence" value="ECO:0007669"/>
    <property type="project" value="InterPro"/>
</dbReference>
<dbReference type="InterPro" id="IPR009081">
    <property type="entry name" value="PP-bd_ACP"/>
</dbReference>
<dbReference type="PROSITE" id="PS01162">
    <property type="entry name" value="QOR_ZETA_CRYSTAL"/>
    <property type="match status" value="1"/>
</dbReference>
<dbReference type="InterPro" id="IPR057326">
    <property type="entry name" value="KR_dom"/>
</dbReference>
<dbReference type="InterPro" id="IPR002364">
    <property type="entry name" value="Quin_OxRdtase/zeta-crystal_CS"/>
</dbReference>
<dbReference type="InterPro" id="IPR049552">
    <property type="entry name" value="PKS_DH_N"/>
</dbReference>
<dbReference type="Gene3D" id="3.10.129.110">
    <property type="entry name" value="Polyketide synthase dehydratase"/>
    <property type="match status" value="1"/>
</dbReference>
<dbReference type="SMART" id="SM00823">
    <property type="entry name" value="PKS_PP"/>
    <property type="match status" value="1"/>
</dbReference>
<dbReference type="Pfam" id="PF00550">
    <property type="entry name" value="PP-binding"/>
    <property type="match status" value="1"/>
</dbReference>
<dbReference type="Pfam" id="PF22953">
    <property type="entry name" value="SpnB_Rossmann"/>
    <property type="match status" value="1"/>
</dbReference>
<dbReference type="InterPro" id="IPR016039">
    <property type="entry name" value="Thiolase-like"/>
</dbReference>
<evidence type="ECO:0000256" key="6">
    <source>
        <dbReference type="PROSITE-ProRule" id="PRU01363"/>
    </source>
</evidence>
<dbReference type="Proteomes" id="UP001139157">
    <property type="component" value="Unassembled WGS sequence"/>
</dbReference>
<feature type="domain" description="Ketosynthase family 3 (KS3)" evidence="8">
    <location>
        <begin position="4"/>
        <end position="427"/>
    </location>
</feature>
<evidence type="ECO:0000256" key="4">
    <source>
        <dbReference type="ARBA" id="ARBA00023268"/>
    </source>
</evidence>
<dbReference type="InterPro" id="IPR032821">
    <property type="entry name" value="PKS_assoc"/>
</dbReference>
<dbReference type="PROSITE" id="PS52004">
    <property type="entry name" value="KS3_2"/>
    <property type="match status" value="1"/>
</dbReference>
<organism evidence="10 11">
    <name type="scientific">Nocardia pulmonis</name>
    <dbReference type="NCBI Taxonomy" id="2951408"/>
    <lineage>
        <taxon>Bacteria</taxon>
        <taxon>Bacillati</taxon>
        <taxon>Actinomycetota</taxon>
        <taxon>Actinomycetes</taxon>
        <taxon>Mycobacteriales</taxon>
        <taxon>Nocardiaceae</taxon>
        <taxon>Nocardia</taxon>
    </lineage>
</organism>
<dbReference type="SUPFAM" id="SSF55048">
    <property type="entry name" value="Probable ACP-binding domain of malonyl-CoA ACP transacylase"/>
    <property type="match status" value="1"/>
</dbReference>
<dbReference type="InterPro" id="IPR014030">
    <property type="entry name" value="Ketoacyl_synth_N"/>
</dbReference>
<dbReference type="InterPro" id="IPR020807">
    <property type="entry name" value="PKS_DH"/>
</dbReference>
<dbReference type="SMART" id="SM01294">
    <property type="entry name" value="PKS_PP_betabranch"/>
    <property type="match status" value="1"/>
</dbReference>
<dbReference type="Gene3D" id="3.90.180.10">
    <property type="entry name" value="Medium-chain alcohol dehydrogenases, catalytic domain"/>
    <property type="match status" value="1"/>
</dbReference>
<dbReference type="SUPFAM" id="SSF47336">
    <property type="entry name" value="ACP-like"/>
    <property type="match status" value="1"/>
</dbReference>
<dbReference type="SMART" id="SM00825">
    <property type="entry name" value="PKS_KS"/>
    <property type="match status" value="1"/>
</dbReference>
<dbReference type="InterPro" id="IPR036736">
    <property type="entry name" value="ACP-like_sf"/>
</dbReference>
<dbReference type="GO" id="GO:0016491">
    <property type="term" value="F:oxidoreductase activity"/>
    <property type="evidence" value="ECO:0007669"/>
    <property type="project" value="InterPro"/>
</dbReference>
<dbReference type="InterPro" id="IPR049900">
    <property type="entry name" value="PKS_mFAS_DH"/>
</dbReference>
<proteinExistence type="predicted"/>
<keyword evidence="4" id="KW-0511">Multifunctional enzyme</keyword>
<dbReference type="InterPro" id="IPR014043">
    <property type="entry name" value="Acyl_transferase_dom"/>
</dbReference>
<dbReference type="InterPro" id="IPR042104">
    <property type="entry name" value="PKS_dehydratase_sf"/>
</dbReference>
<sequence>MDNEMDIAVIGMSGRFPGAPDLAAFWDNLCAGSDSGERLDHAVLRAAGVPADLLSDPNYVPVAQRITGLAEFDADFFGFTAREAAMLDPQQRLFLECAWHTFETAKLIPGAQRDVGVFAGANMPAYLISNLLHGEPLRMSAATFLLQIHNDKDYVASRTAYKLGLTGPAFTVQTACSSGLAAVHQAVAALLGGECRLALAGGVCVRVPHDVGYLYEDGLIFSPDGRTRSFDAEANGTMFGSGVGTVLLQRLDDALAEGNRPLAVIKATAMNNDGDNKIGFTAPSIDGQAEVIATALELSGIDAADITAIEAHGTATPIGDPMEVAALTKVFREYTDQRSFCGISSVKSNVGHLESAAGIAGFIKAVLQIQHRMLAPTANFTAPNPAIRFPTTPFSVVDRLTAVTGPVRIGVSSFGVGGTNVHAILESPPESPAPRSQPRGHTPALAWVVSGRGSAALAAQAERLAEFSTTHAELDPVDVGYALATTRATFDHRAMVFGTDRHELLSGLRALAAGESAPGLVSGAATHPTATVLLFPGQGAQRNDLGRDLYHRFPVFAATVDEICAQFDSRFDPPLRDVLFAAPGTETAALLDRTAYTQAGLFAVEVALFRLVESWGVRPDFLLGHSIGEISAAYAAGLWSLPDACTLVAARGQLMQALPDGGAMISLAAGESEVAAALDGYGDRASVAAINGPAATVVSGTADVVAELAATFTGRGRKVKRLNVSHAFHSPLMDPMLAEFARVCRGLTYHEPTTTVVSTLTGRPAESGRLRDPDYWVDHVRATVRFHDAARWLLGQGRAVYLETGPGATLSALLHDCLDDPDSTASVTAPLLRGTGDETNGFLTALATAHTHGSAIDWSIPYADTGARPVDLPTYAFQHQRYWLDAPPTPGSDLRMLGLDPFTHPILTAAAAAPGTTLLTGRLSSTAHPWLREHTIGGSLLVPGAAVVDLFLSAGGPTGHDHIEELTIRLPLLVPPDGGLAIRVLLTDPDAGGGRAVSVYARPDSDDTETAWRLHAEGLLAPRDDSPHAPRCSWADSPWPPTDAVDVSVDRIYAELAAAGVEYGPGFQRLRRAWRTVDGYYCELDPQRPPTAGAADFVLHPAILDSALHQWVHATRDAGLRLPFVWSGITVWRPRAVPTRARIGWEPDDTDRLSIELVDAAGNTVARIASIRTRPVDPEQLRRPLGITAAQEDSLYRLRWVPPLDDRAGATPGTWAMLGSAASSVSTGRSTESMRHYPDIAALLAAADKGTPLPDYAVLPCRNGIDAEGDPPGMVAALHDATHRLLDALRSWLADPRTEDCRLVCVTQGAVAARPGDRVTDLVGAALWGLLGSAQAEHPDRFIVVDIDDRTELAALRREMPAHRTQFAIRSGAALEPRLDRADPGELARIPAETSAWRLRVTGAGTVDDLHLAAAPEATRPLDPGTVRVRVHAAGLNFRDVLIAVGVYPGDDVIGSEAAGVVVETAPDVTDLAPGDRVMGLFRGAFGPLAITDHHWVIRIPDDWTMTTGASVPMAFATALYALTDLAAVQPGDSVLVHAAAGGVGSAAVQIARFLGAEVFATAGPDKWQALRDLGLDDDHIASSRDTGFAEKFHHTTHGRGVDVVLNSLTREYIDASLRLLGYGGRFIELGKTDVRTPEQIAAIAPGAAARYRDFDLRDAEPERIRQLLHQARELLRTGALRPLPTTVWDIRRAREAFRFVSQARHIGKVVLTVPASLDPQGTVLVTGGTGGLGAVVARHLVETRGIRRLVLVGRHADSADKVGALVDELSATGADIRVASCDIADPAAVRALLANIPRQHPLTAIYHLAGSIDDGLVESLTPNRLDAVLRPKADGAWHLHEATAHLPLAEFVLFSSAAGILGSPGQGNYAAANTFLDALAHHRHSMGLPATAIAWGLWEQPTGLTRALGDADRARLGRTGLAGLATAEATALLDAARDSGDAFVVAARLDTAAPHADTVPNVLRGLVRTNGSASAATYSVGPELAGLSERERRRRVHDLVAREVCAVLGVTDPTTLSVDHSFEALGVDSLTAVELRNRLRTATGLKLPATLIFDHPSPAAVSECLVTAFADDADPGQDDSGDSTTVLAELDRLDTMLATLAPDNALRERITLRLNALTTNWAHRTGTGTLTTADLAMEPVSTDELFRILGEPDAVPPSDRAADQ</sequence>
<keyword evidence="3" id="KW-0808">Transferase</keyword>
<dbReference type="GO" id="GO:0004315">
    <property type="term" value="F:3-oxoacyl-[acyl-carrier-protein] synthase activity"/>
    <property type="evidence" value="ECO:0007669"/>
    <property type="project" value="InterPro"/>
</dbReference>
<evidence type="ECO:0000256" key="1">
    <source>
        <dbReference type="ARBA" id="ARBA00022450"/>
    </source>
</evidence>
<dbReference type="InterPro" id="IPR001227">
    <property type="entry name" value="Ac_transferase_dom_sf"/>
</dbReference>
<feature type="domain" description="Carrier" evidence="7">
    <location>
        <begin position="1995"/>
        <end position="2070"/>
    </location>
</feature>
<dbReference type="SMART" id="SM00822">
    <property type="entry name" value="PKS_KR"/>
    <property type="match status" value="1"/>
</dbReference>
<dbReference type="InterPro" id="IPR020806">
    <property type="entry name" value="PKS_PP-bd"/>
</dbReference>
<dbReference type="InterPro" id="IPR036291">
    <property type="entry name" value="NAD(P)-bd_dom_sf"/>
</dbReference>
<comment type="caution">
    <text evidence="10">The sequence shown here is derived from an EMBL/GenBank/DDBJ whole genome shotgun (WGS) entry which is preliminary data.</text>
</comment>
<evidence type="ECO:0000313" key="10">
    <source>
        <dbReference type="EMBL" id="MCM6776658.1"/>
    </source>
</evidence>
<dbReference type="InterPro" id="IPR020841">
    <property type="entry name" value="PKS_Beta-ketoAc_synthase_dom"/>
</dbReference>
<keyword evidence="11" id="KW-1185">Reference proteome</keyword>
<dbReference type="Gene3D" id="3.40.50.11460">
    <property type="match status" value="1"/>
</dbReference>
<dbReference type="GO" id="GO:0008270">
    <property type="term" value="F:zinc ion binding"/>
    <property type="evidence" value="ECO:0007669"/>
    <property type="project" value="InterPro"/>
</dbReference>
<dbReference type="InterPro" id="IPR018201">
    <property type="entry name" value="Ketoacyl_synth_AS"/>
</dbReference>
<dbReference type="Gene3D" id="3.40.366.10">
    <property type="entry name" value="Malonyl-Coenzyme A Acyl Carrier Protein, domain 2"/>
    <property type="match status" value="1"/>
</dbReference>
<dbReference type="Pfam" id="PF00109">
    <property type="entry name" value="ketoacyl-synt"/>
    <property type="match status" value="1"/>
</dbReference>
<evidence type="ECO:0000259" key="8">
    <source>
        <dbReference type="PROSITE" id="PS52004"/>
    </source>
</evidence>
<dbReference type="InterPro" id="IPR050091">
    <property type="entry name" value="PKS_NRPS_Biosynth_Enz"/>
</dbReference>
<feature type="region of interest" description="N-terminal hotdog fold" evidence="6">
    <location>
        <begin position="904"/>
        <end position="1027"/>
    </location>
</feature>
<evidence type="ECO:0000256" key="5">
    <source>
        <dbReference type="ARBA" id="ARBA00023315"/>
    </source>
</evidence>
<dbReference type="SUPFAM" id="SSF52151">
    <property type="entry name" value="FabD/lysophospholipase-like"/>
    <property type="match status" value="1"/>
</dbReference>
<dbReference type="PROSITE" id="PS00012">
    <property type="entry name" value="PHOSPHOPANTETHEINE"/>
    <property type="match status" value="1"/>
</dbReference>
<dbReference type="InterPro" id="IPR013154">
    <property type="entry name" value="ADH-like_N"/>
</dbReference>
<feature type="active site" description="Proton donor; for dehydratase activity" evidence="6">
    <location>
        <position position="1105"/>
    </location>
</feature>
<dbReference type="SUPFAM" id="SSF50129">
    <property type="entry name" value="GroES-like"/>
    <property type="match status" value="1"/>
</dbReference>
<keyword evidence="5" id="KW-0012">Acyltransferase</keyword>
<keyword evidence="1" id="KW-0596">Phosphopantetheine</keyword>
<dbReference type="SUPFAM" id="SSF51735">
    <property type="entry name" value="NAD(P)-binding Rossmann-fold domains"/>
    <property type="match status" value="3"/>
</dbReference>
<accession>A0A9X2ECE9</accession>
<dbReference type="InterPro" id="IPR013968">
    <property type="entry name" value="PKS_KR"/>
</dbReference>
<dbReference type="PANTHER" id="PTHR43775:SF51">
    <property type="entry name" value="INACTIVE PHENOLPHTHIOCEROL SYNTHESIS POLYKETIDE SYNTHASE TYPE I PKS1-RELATED"/>
    <property type="match status" value="1"/>
</dbReference>
<dbReference type="RefSeq" id="WP_251914969.1">
    <property type="nucleotide sequence ID" value="NZ_JAMRXG010000011.1"/>
</dbReference>
<dbReference type="InterPro" id="IPR055123">
    <property type="entry name" value="SpnB-like_Rossmann"/>
</dbReference>
<dbReference type="Pfam" id="PF08240">
    <property type="entry name" value="ADH_N"/>
    <property type="match status" value="1"/>
</dbReference>
<dbReference type="InterPro" id="IPR020843">
    <property type="entry name" value="ER"/>
</dbReference>
<reference evidence="10" key="1">
    <citation type="submission" date="2022-06" db="EMBL/GenBank/DDBJ databases">
        <title>Novel species in genus nocardia.</title>
        <authorList>
            <person name="Li F."/>
        </authorList>
    </citation>
    <scope>NUCLEOTIDE SEQUENCE</scope>
    <source>
        <strain evidence="10">CDC141</strain>
    </source>
</reference>
<dbReference type="Gene3D" id="3.30.70.3290">
    <property type="match status" value="1"/>
</dbReference>
<evidence type="ECO:0000313" key="11">
    <source>
        <dbReference type="Proteomes" id="UP001139157"/>
    </source>
</evidence>
<dbReference type="SMART" id="SM00826">
    <property type="entry name" value="PKS_DH"/>
    <property type="match status" value="1"/>
</dbReference>
<dbReference type="GO" id="GO:0004312">
    <property type="term" value="F:fatty acid synthase activity"/>
    <property type="evidence" value="ECO:0007669"/>
    <property type="project" value="TreeGrafter"/>
</dbReference>
<dbReference type="InterPro" id="IPR006162">
    <property type="entry name" value="Ppantetheine_attach_site"/>
</dbReference>
<dbReference type="Pfam" id="PF02801">
    <property type="entry name" value="Ketoacyl-synt_C"/>
    <property type="match status" value="1"/>
</dbReference>
<dbReference type="SMART" id="SM00829">
    <property type="entry name" value="PKS_ER"/>
    <property type="match status" value="1"/>
</dbReference>
<dbReference type="GO" id="GO:0006633">
    <property type="term" value="P:fatty acid biosynthetic process"/>
    <property type="evidence" value="ECO:0007669"/>
    <property type="project" value="InterPro"/>
</dbReference>
<dbReference type="Pfam" id="PF14765">
    <property type="entry name" value="PS-DH"/>
    <property type="match status" value="1"/>
</dbReference>
<dbReference type="InterPro" id="IPR014031">
    <property type="entry name" value="Ketoacyl_synth_C"/>
</dbReference>
<dbReference type="Pfam" id="PF13602">
    <property type="entry name" value="ADH_zinc_N_2"/>
    <property type="match status" value="1"/>
</dbReference>